<dbReference type="EMBL" id="AP012293">
    <property type="protein sequence ID" value="BAL84536.1"/>
    <property type="molecule type" value="Genomic_DNA"/>
</dbReference>
<dbReference type="InterPro" id="IPR050336">
    <property type="entry name" value="Chromosome_partition/occlusion"/>
</dbReference>
<dbReference type="PATRIC" id="fig|927704.6.peg.3196"/>
<organism evidence="2 3">
    <name type="scientific">Selenomonas ruminantium subsp. lactilytica (strain NBRC 103574 / TAM6421)</name>
    <dbReference type="NCBI Taxonomy" id="927704"/>
    <lineage>
        <taxon>Bacteria</taxon>
        <taxon>Bacillati</taxon>
        <taxon>Bacillota</taxon>
        <taxon>Negativicutes</taxon>
        <taxon>Selenomonadales</taxon>
        <taxon>Selenomonadaceae</taxon>
        <taxon>Selenomonas</taxon>
    </lineage>
</organism>
<protein>
    <submittedName>
        <fullName evidence="2">Putative ParB protein</fullName>
    </submittedName>
</protein>
<accession>I0GUU9</accession>
<dbReference type="RefSeq" id="WP_014430887.1">
    <property type="nucleotide sequence ID" value="NC_017076.1"/>
</dbReference>
<sequence length="358" mass="41477">MRKIDFHPTDAKPEDIKEQIGISKKFENAELKAKLQQLIDTPPSKEQIPEATEESSVDISDTLERIAGTSGAYAKIERSKLVPTPDDWNQFTEISEDKKILMAESIYYNGLLQPIVVRSISEDNSQFQILAGNTRNSLYGMLYEITNDEKYLSIEAKIYWYGELTDNQAREIVTDTNYVQRANLSARDRAFCIHNKIEMLKGRRESDIMNKVAEQMNIKRSTVFYWDKIAKLIPEFFDMFQNDEISLKASSRLASFPQNIQRELYEMRDLLTDEVIMKVPAKTVHNEIIAKFHEVIDALSAPAPSYSLEAMWEEDGHLMFKTKEKPPEDCEPVLLYLPKNKLKTFLKNYEDFILKNFS</sequence>
<dbReference type="OrthoDB" id="9796891at2"/>
<geneLocation type="plasmid" evidence="2 3">
    <name>pSRC2</name>
</geneLocation>
<dbReference type="KEGG" id="sri:SELR_pSRC200020"/>
<dbReference type="Gene3D" id="1.10.10.2830">
    <property type="match status" value="1"/>
</dbReference>
<dbReference type="PANTHER" id="PTHR33375:SF1">
    <property type="entry name" value="CHROMOSOME-PARTITIONING PROTEIN PARB-RELATED"/>
    <property type="match status" value="1"/>
</dbReference>
<dbReference type="Pfam" id="PF02195">
    <property type="entry name" value="ParB_N"/>
    <property type="match status" value="1"/>
</dbReference>
<dbReference type="InterPro" id="IPR036086">
    <property type="entry name" value="ParB/Sulfiredoxin_sf"/>
</dbReference>
<dbReference type="PANTHER" id="PTHR33375">
    <property type="entry name" value="CHROMOSOME-PARTITIONING PROTEIN PARB-RELATED"/>
    <property type="match status" value="1"/>
</dbReference>
<evidence type="ECO:0000313" key="2">
    <source>
        <dbReference type="EMBL" id="BAL84536.1"/>
    </source>
</evidence>
<dbReference type="Gene3D" id="3.90.1530.10">
    <property type="entry name" value="Conserved hypothetical protein from pyrococcus furiosus pfu- 392566-001, ParB domain"/>
    <property type="match status" value="1"/>
</dbReference>
<dbReference type="AlphaFoldDB" id="I0GUU9"/>
<dbReference type="GO" id="GO:0005694">
    <property type="term" value="C:chromosome"/>
    <property type="evidence" value="ECO:0007669"/>
    <property type="project" value="TreeGrafter"/>
</dbReference>
<dbReference type="HOGENOM" id="CLU_719424_0_0_9"/>
<name>I0GUU9_SELRL</name>
<keyword evidence="2" id="KW-0614">Plasmid</keyword>
<evidence type="ECO:0000259" key="1">
    <source>
        <dbReference type="Pfam" id="PF02195"/>
    </source>
</evidence>
<reference evidence="2 3" key="1">
    <citation type="submission" date="2011-10" db="EMBL/GenBank/DDBJ databases">
        <title>Whole genome sequence of Selenomonas ruminantium subsp. lactilytica TAM6421.</title>
        <authorList>
            <person name="Oguchi A."/>
            <person name="Ankai A."/>
            <person name="Kaneko J."/>
            <person name="Yamada-Narita S."/>
            <person name="Fukui S."/>
            <person name="Takahashi M."/>
            <person name="Onodera T."/>
            <person name="Kojima S."/>
            <person name="Fushimi T."/>
            <person name="Abe N."/>
            <person name="Kamio Y."/>
            <person name="Yamazaki S."/>
            <person name="Fujita N."/>
        </authorList>
    </citation>
    <scope>NUCLEOTIDE SEQUENCE [LARGE SCALE GENOMIC DNA]</scope>
    <source>
        <strain evidence="3">NBRC 103574 / TAM6421</strain>
        <plasmid evidence="2 3">pSRC2</plasmid>
    </source>
</reference>
<proteinExistence type="predicted"/>
<dbReference type="GO" id="GO:0007059">
    <property type="term" value="P:chromosome segregation"/>
    <property type="evidence" value="ECO:0007669"/>
    <property type="project" value="TreeGrafter"/>
</dbReference>
<gene>
    <name evidence="2" type="ordered locus">SELR_pSRC200020</name>
</gene>
<feature type="domain" description="ParB-like N-terminal" evidence="1">
    <location>
        <begin position="92"/>
        <end position="136"/>
    </location>
</feature>
<dbReference type="Proteomes" id="UP000007887">
    <property type="component" value="Plasmid pSRC2"/>
</dbReference>
<evidence type="ECO:0000313" key="3">
    <source>
        <dbReference type="Proteomes" id="UP000007887"/>
    </source>
</evidence>
<dbReference type="SUPFAM" id="SSF110849">
    <property type="entry name" value="ParB/Sulfiredoxin"/>
    <property type="match status" value="1"/>
</dbReference>
<dbReference type="InterPro" id="IPR003115">
    <property type="entry name" value="ParB_N"/>
</dbReference>